<dbReference type="InterPro" id="IPR000182">
    <property type="entry name" value="GNAT_dom"/>
</dbReference>
<dbReference type="EMBL" id="MPUJ01000001">
    <property type="protein sequence ID" value="ONK08690.1"/>
    <property type="molecule type" value="Genomic_DNA"/>
</dbReference>
<dbReference type="OrthoDB" id="9799147at2"/>
<dbReference type="Gene3D" id="3.40.630.30">
    <property type="match status" value="1"/>
</dbReference>
<keyword evidence="2" id="KW-0678">Repressor</keyword>
<reference evidence="9" key="2">
    <citation type="submission" date="2016-11" db="EMBL/GenBank/DDBJ databases">
        <authorList>
            <person name="Jaros S."/>
            <person name="Januszkiewicz K."/>
            <person name="Wedrychowicz H."/>
        </authorList>
    </citation>
    <scope>NUCLEOTIDE SEQUENCE [LARGE SCALE GENOMIC DNA]</scope>
    <source>
        <strain evidence="9">ICMP 9972</strain>
    </source>
</reference>
<reference evidence="10" key="1">
    <citation type="submission" date="2016-11" db="EMBL/GenBank/DDBJ databases">
        <authorList>
            <person name="Panda P."/>
            <person name="Visnovsky S."/>
            <person name="Pitman A."/>
        </authorList>
    </citation>
    <scope>NUCLEOTIDE SEQUENCE [LARGE SCALE GENOMIC DNA]</scope>
    <source>
        <strain evidence="10">ICMP 9972</strain>
    </source>
</reference>
<evidence type="ECO:0000256" key="2">
    <source>
        <dbReference type="ARBA" id="ARBA00022491"/>
    </source>
</evidence>
<proteinExistence type="inferred from homology"/>
<dbReference type="InterPro" id="IPR016181">
    <property type="entry name" value="Acyl_CoA_acyltransferase"/>
</dbReference>
<dbReference type="SUPFAM" id="SSF55729">
    <property type="entry name" value="Acyl-CoA N-acyltransferases (Nat)"/>
    <property type="match status" value="1"/>
</dbReference>
<evidence type="ECO:0000313" key="11">
    <source>
        <dbReference type="Proteomes" id="UP001617689"/>
    </source>
</evidence>
<dbReference type="Proteomes" id="UP001617689">
    <property type="component" value="Unassembled WGS sequence"/>
</dbReference>
<comment type="similarity">
    <text evidence="1">Belongs to the acetyltransferase family. GNAT subfamily.</text>
</comment>
<evidence type="ECO:0000256" key="3">
    <source>
        <dbReference type="ARBA" id="ARBA00022649"/>
    </source>
</evidence>
<accession>A0A1V2R8C7</accession>
<dbReference type="EC" id="2.3.1.-" evidence="8"/>
<dbReference type="PANTHER" id="PTHR36449:SF1">
    <property type="entry name" value="ACETYLTRANSFERASE"/>
    <property type="match status" value="1"/>
</dbReference>
<evidence type="ECO:0000313" key="9">
    <source>
        <dbReference type="EMBL" id="ONK08690.1"/>
    </source>
</evidence>
<name>A0A1V2R8C7_9GAMM</name>
<dbReference type="Pfam" id="PF13508">
    <property type="entry name" value="Acetyltransf_7"/>
    <property type="match status" value="1"/>
</dbReference>
<organism evidence="9 10">
    <name type="scientific">Pectobacterium actinidiae</name>
    <dbReference type="NCBI Taxonomy" id="1507808"/>
    <lineage>
        <taxon>Bacteria</taxon>
        <taxon>Pseudomonadati</taxon>
        <taxon>Pseudomonadota</taxon>
        <taxon>Gammaproteobacteria</taxon>
        <taxon>Enterobacterales</taxon>
        <taxon>Pectobacteriaceae</taxon>
        <taxon>Pectobacterium</taxon>
    </lineage>
</organism>
<dbReference type="AlphaFoldDB" id="A0A1V2R8C7"/>
<dbReference type="EMBL" id="JBIXLL010000005">
    <property type="protein sequence ID" value="MFJ5429552.1"/>
    <property type="molecule type" value="Genomic_DNA"/>
</dbReference>
<comment type="catalytic activity">
    <reaction evidence="6">
        <text>glycyl-tRNA(Gly) + acetyl-CoA = N-acetylglycyl-tRNA(Gly) + CoA + H(+)</text>
        <dbReference type="Rhea" id="RHEA:81867"/>
        <dbReference type="Rhea" id="RHEA-COMP:9683"/>
        <dbReference type="Rhea" id="RHEA-COMP:19766"/>
        <dbReference type="ChEBI" id="CHEBI:15378"/>
        <dbReference type="ChEBI" id="CHEBI:57287"/>
        <dbReference type="ChEBI" id="CHEBI:57288"/>
        <dbReference type="ChEBI" id="CHEBI:78522"/>
        <dbReference type="ChEBI" id="CHEBI:232036"/>
    </reaction>
</comment>
<protein>
    <submittedName>
        <fullName evidence="9">GNAT family N-acetyltransferase</fullName>
        <ecNumber evidence="8">2.3.1.-</ecNumber>
    </submittedName>
</protein>
<keyword evidence="3" id="KW-1277">Toxin-antitoxin system</keyword>
<evidence type="ECO:0000256" key="4">
    <source>
        <dbReference type="ARBA" id="ARBA00022679"/>
    </source>
</evidence>
<dbReference type="RefSeq" id="WP_039355527.1">
    <property type="nucleotide sequence ID" value="NZ_CP097896.1"/>
</dbReference>
<evidence type="ECO:0000256" key="5">
    <source>
        <dbReference type="ARBA" id="ARBA00023315"/>
    </source>
</evidence>
<dbReference type="GO" id="GO:0016747">
    <property type="term" value="F:acyltransferase activity, transferring groups other than amino-acyl groups"/>
    <property type="evidence" value="ECO:0007669"/>
    <property type="project" value="InterPro"/>
</dbReference>
<dbReference type="Proteomes" id="UP000189286">
    <property type="component" value="Unassembled WGS sequence"/>
</dbReference>
<evidence type="ECO:0000256" key="6">
    <source>
        <dbReference type="ARBA" id="ARBA00049880"/>
    </source>
</evidence>
<keyword evidence="4 9" id="KW-0808">Transferase</keyword>
<evidence type="ECO:0000313" key="8">
    <source>
        <dbReference type="EMBL" id="MFJ5429552.1"/>
    </source>
</evidence>
<gene>
    <name evidence="8" type="ORF">ACIPUP_10320</name>
    <name evidence="9" type="ORF">BSK71_00195</name>
</gene>
<keyword evidence="11" id="KW-1185">Reference proteome</keyword>
<dbReference type="PANTHER" id="PTHR36449">
    <property type="entry name" value="ACETYLTRANSFERASE-RELATED"/>
    <property type="match status" value="1"/>
</dbReference>
<keyword evidence="5 8" id="KW-0012">Acyltransferase</keyword>
<comment type="caution">
    <text evidence="9">The sequence shown here is derived from an EMBL/GenBank/DDBJ whole genome shotgun (WGS) entry which is preliminary data.</text>
</comment>
<evidence type="ECO:0000259" key="7">
    <source>
        <dbReference type="Pfam" id="PF13508"/>
    </source>
</evidence>
<sequence>MSLLTYTLLAKNHNKKDFNCGVPELNTYLQKYAGQDSRERFTKCYAAVDENNNVAGFYTLSSSAIDISGLPDTITKKLPRYPSVPAALLGRLAVDSQFAGKGIGGSLLVDAILNVSRSTTGIWALHVDAKDQAAKNFYLKYGFVAFQRKPNSLYLPITNTLLKELASFELA</sequence>
<feature type="domain" description="N-acetyltransferase" evidence="7">
    <location>
        <begin position="47"/>
        <end position="144"/>
    </location>
</feature>
<evidence type="ECO:0000256" key="1">
    <source>
        <dbReference type="ARBA" id="ARBA00009342"/>
    </source>
</evidence>
<reference evidence="8 11" key="3">
    <citation type="submission" date="2024-10" db="EMBL/GenBank/DDBJ databases">
        <authorList>
            <person name="Lu C.-H."/>
        </authorList>
    </citation>
    <scope>NUCLEOTIDE SEQUENCE [LARGE SCALE GENOMIC DNA]</scope>
    <source>
        <strain evidence="8 11">22ZTDG03-2</strain>
    </source>
</reference>
<evidence type="ECO:0000313" key="10">
    <source>
        <dbReference type="Proteomes" id="UP000189286"/>
    </source>
</evidence>